<dbReference type="Pfam" id="PF09683">
    <property type="entry name" value="Lactococcin_972"/>
    <property type="match status" value="1"/>
</dbReference>
<dbReference type="InterPro" id="IPR006540">
    <property type="entry name" value="Lactococcin_972"/>
</dbReference>
<organism evidence="2 3">
    <name type="scientific">Bifidobacterium santillanense</name>
    <dbReference type="NCBI Taxonomy" id="2809028"/>
    <lineage>
        <taxon>Bacteria</taxon>
        <taxon>Bacillati</taxon>
        <taxon>Actinomycetota</taxon>
        <taxon>Actinomycetes</taxon>
        <taxon>Bifidobacteriales</taxon>
        <taxon>Bifidobacteriaceae</taxon>
        <taxon>Bifidobacterium</taxon>
    </lineage>
</organism>
<gene>
    <name evidence="2" type="ORF">JS528_05190</name>
</gene>
<proteinExistence type="predicted"/>
<evidence type="ECO:0000313" key="2">
    <source>
        <dbReference type="EMBL" id="MBT1172756.1"/>
    </source>
</evidence>
<keyword evidence="1" id="KW-0732">Signal</keyword>
<reference evidence="2 3" key="1">
    <citation type="journal article" date="2021" name="Environ. Microbiol.">
        <title>Genetic insights into the dark matter of the mammalian gut microbiota through targeted genome reconstruction.</title>
        <authorList>
            <person name="Lugli G.A."/>
            <person name="Alessandri G."/>
            <person name="Milani C."/>
            <person name="Viappiani A."/>
            <person name="Fontana F."/>
            <person name="Tarracchini C."/>
            <person name="Mancabelli L."/>
            <person name="Argentini C."/>
            <person name="Ruiz L."/>
            <person name="Margolles A."/>
            <person name="van Sinderen D."/>
            <person name="Turroni F."/>
            <person name="Ventura M."/>
        </authorList>
    </citation>
    <scope>NUCLEOTIDE SEQUENCE [LARGE SCALE GENOMIC DNA]</scope>
    <source>
        <strain evidence="2 3">MA2</strain>
    </source>
</reference>
<feature type="chain" id="PRO_5046661649" evidence="1">
    <location>
        <begin position="28"/>
        <end position="132"/>
    </location>
</feature>
<dbReference type="Gene3D" id="2.60.40.2850">
    <property type="match status" value="1"/>
</dbReference>
<dbReference type="EMBL" id="JAFEJS010000004">
    <property type="protein sequence ID" value="MBT1172756.1"/>
    <property type="molecule type" value="Genomic_DNA"/>
</dbReference>
<dbReference type="RefSeq" id="WP_214358033.1">
    <property type="nucleotide sequence ID" value="NZ_JAFEJS010000004.1"/>
</dbReference>
<keyword evidence="3" id="KW-1185">Reference proteome</keyword>
<accession>A0ABS5UPF1</accession>
<evidence type="ECO:0000313" key="3">
    <source>
        <dbReference type="Proteomes" id="UP000773064"/>
    </source>
</evidence>
<evidence type="ECO:0000256" key="1">
    <source>
        <dbReference type="SAM" id="SignalP"/>
    </source>
</evidence>
<name>A0ABS5UPF1_9BIFI</name>
<feature type="signal peptide" evidence="1">
    <location>
        <begin position="1"/>
        <end position="27"/>
    </location>
</feature>
<comment type="caution">
    <text evidence="2">The sequence shown here is derived from an EMBL/GenBank/DDBJ whole genome shotgun (WGS) entry which is preliminary data.</text>
</comment>
<dbReference type="Proteomes" id="UP000773064">
    <property type="component" value="Unassembled WGS sequence"/>
</dbReference>
<dbReference type="NCBIfam" id="TIGR01653">
    <property type="entry name" value="lactococcin_972"/>
    <property type="match status" value="1"/>
</dbReference>
<protein>
    <submittedName>
        <fullName evidence="2">Lactococcin 972 family bacteriocin</fullName>
    </submittedName>
</protein>
<sequence length="132" mass="14087">MSKKTVSFMLAALLAITSSVGAVTAQAEDYGDDVDSGMVANVPEGKFTVDDTNPILRTTRIVGGGTWVYGSYITRGEKVCYSHYKNNKVYHWASVSIGGKSATGTAPAGQWAYISETGPIFSTCDAFWGKNN</sequence>